<dbReference type="InterPro" id="IPR058030">
    <property type="entry name" value="TRIM8/14/16/25/29/45/65_CC"/>
</dbReference>
<evidence type="ECO:0000256" key="5">
    <source>
        <dbReference type="SAM" id="Coils"/>
    </source>
</evidence>
<feature type="coiled-coil region" evidence="5">
    <location>
        <begin position="213"/>
        <end position="247"/>
    </location>
</feature>
<accession>A0AAW0P609</accession>
<dbReference type="InterPro" id="IPR027370">
    <property type="entry name" value="Znf-RING_euk"/>
</dbReference>
<evidence type="ECO:0000313" key="9">
    <source>
        <dbReference type="Proteomes" id="UP001460270"/>
    </source>
</evidence>
<dbReference type="SMART" id="SM00184">
    <property type="entry name" value="RING"/>
    <property type="match status" value="1"/>
</dbReference>
<sequence length="407" mass="46780">MASSPAFPANLMEEHLSCSICRNLFTDPVTTGCGHSFCKNCLTMSLMHTNDICPLCKTYLNRKPEVNIVLRNVVEQLKNDKEEEKRKKEIEKEKSRKERAKREEEEKKKREEEECDPRRFRGRPGQVQCDICTKMAATKSCLICLASYCDDHLQIHSANQRLKGHKLVAPVEILDQRACLTHGRPLELYSRRQEKCICVLCMEEGEEGVVSTEEEWNRKKRQLQKTVDELTENIKDRKTKMDEINDSWKKCKKQLDVKWYEIDEVFLEAMAKLEAAKNQLLGPVEERRQHLKNTVINLSNALQSEVDTLEKSIKELKEISAFEDHILFLQEYPLSRELLVNDWSAVKLNPSVSFGSMGNVITNLMVEIQEQLDKLTALGGRGRRQGYVGPGNLDRSIQLEPTSPTAA</sequence>
<evidence type="ECO:0000256" key="3">
    <source>
        <dbReference type="ARBA" id="ARBA00022833"/>
    </source>
</evidence>
<organism evidence="8 9">
    <name type="scientific">Mugilogobius chulae</name>
    <name type="common">yellowstripe goby</name>
    <dbReference type="NCBI Taxonomy" id="88201"/>
    <lineage>
        <taxon>Eukaryota</taxon>
        <taxon>Metazoa</taxon>
        <taxon>Chordata</taxon>
        <taxon>Craniata</taxon>
        <taxon>Vertebrata</taxon>
        <taxon>Euteleostomi</taxon>
        <taxon>Actinopterygii</taxon>
        <taxon>Neopterygii</taxon>
        <taxon>Teleostei</taxon>
        <taxon>Neoteleostei</taxon>
        <taxon>Acanthomorphata</taxon>
        <taxon>Gobiaria</taxon>
        <taxon>Gobiiformes</taxon>
        <taxon>Gobioidei</taxon>
        <taxon>Gobiidae</taxon>
        <taxon>Gobionellinae</taxon>
        <taxon>Mugilogobius</taxon>
    </lineage>
</organism>
<name>A0AAW0P609_9GOBI</name>
<dbReference type="AlphaFoldDB" id="A0AAW0P609"/>
<dbReference type="InterPro" id="IPR017907">
    <property type="entry name" value="Znf_RING_CS"/>
</dbReference>
<dbReference type="EMBL" id="JBBPFD010000010">
    <property type="protein sequence ID" value="KAK7910361.1"/>
    <property type="molecule type" value="Genomic_DNA"/>
</dbReference>
<evidence type="ECO:0000256" key="2">
    <source>
        <dbReference type="ARBA" id="ARBA00022771"/>
    </source>
</evidence>
<dbReference type="InterPro" id="IPR051051">
    <property type="entry name" value="E3_ubiq-ligase_TRIM/RNF"/>
</dbReference>
<dbReference type="InterPro" id="IPR013083">
    <property type="entry name" value="Znf_RING/FYVE/PHD"/>
</dbReference>
<dbReference type="Pfam" id="PF13445">
    <property type="entry name" value="zf-RING_UBOX"/>
    <property type="match status" value="1"/>
</dbReference>
<dbReference type="CDD" id="cd19769">
    <property type="entry name" value="Bbox2_TRIM16-like"/>
    <property type="match status" value="1"/>
</dbReference>
<reference evidence="9" key="1">
    <citation type="submission" date="2024-04" db="EMBL/GenBank/DDBJ databases">
        <title>Salinicola lusitanus LLJ914,a marine bacterium isolated from the Okinawa Trough.</title>
        <authorList>
            <person name="Li J."/>
        </authorList>
    </citation>
    <scope>NUCLEOTIDE SEQUENCE [LARGE SCALE GENOMIC DNA]</scope>
</reference>
<feature type="region of interest" description="Disordered" evidence="6">
    <location>
        <begin position="386"/>
        <end position="407"/>
    </location>
</feature>
<dbReference type="Pfam" id="PF25600">
    <property type="entry name" value="TRIM_CC"/>
    <property type="match status" value="1"/>
</dbReference>
<comment type="caution">
    <text evidence="8">The sequence shown here is derived from an EMBL/GenBank/DDBJ whole genome shotgun (WGS) entry which is preliminary data.</text>
</comment>
<dbReference type="PROSITE" id="PS00518">
    <property type="entry name" value="ZF_RING_1"/>
    <property type="match status" value="1"/>
</dbReference>
<dbReference type="PANTHER" id="PTHR25465">
    <property type="entry name" value="B-BOX DOMAIN CONTAINING"/>
    <property type="match status" value="1"/>
</dbReference>
<evidence type="ECO:0000259" key="7">
    <source>
        <dbReference type="PROSITE" id="PS50089"/>
    </source>
</evidence>
<dbReference type="Gene3D" id="3.30.40.10">
    <property type="entry name" value="Zinc/RING finger domain, C3HC4 (zinc finger)"/>
    <property type="match status" value="1"/>
</dbReference>
<evidence type="ECO:0000256" key="4">
    <source>
        <dbReference type="PROSITE-ProRule" id="PRU00175"/>
    </source>
</evidence>
<feature type="domain" description="RING-type" evidence="7">
    <location>
        <begin position="18"/>
        <end position="57"/>
    </location>
</feature>
<proteinExistence type="predicted"/>
<dbReference type="Gene3D" id="3.30.160.60">
    <property type="entry name" value="Classic Zinc Finger"/>
    <property type="match status" value="1"/>
</dbReference>
<protein>
    <recommendedName>
        <fullName evidence="7">RING-type domain-containing protein</fullName>
    </recommendedName>
</protein>
<keyword evidence="2 4" id="KW-0863">Zinc-finger</keyword>
<dbReference type="GO" id="GO:0008270">
    <property type="term" value="F:zinc ion binding"/>
    <property type="evidence" value="ECO:0007669"/>
    <property type="project" value="UniProtKB-KW"/>
</dbReference>
<gene>
    <name evidence="8" type="ORF">WMY93_015045</name>
</gene>
<dbReference type="PANTHER" id="PTHR25465:SF49">
    <property type="entry name" value="BLOODTHIRSTY-RELATED GENE FAMILY, MEMBER 1-RELATED"/>
    <property type="match status" value="1"/>
</dbReference>
<evidence type="ECO:0000256" key="1">
    <source>
        <dbReference type="ARBA" id="ARBA00022723"/>
    </source>
</evidence>
<dbReference type="InterPro" id="IPR001841">
    <property type="entry name" value="Znf_RING"/>
</dbReference>
<evidence type="ECO:0000256" key="6">
    <source>
        <dbReference type="SAM" id="MobiDB-lite"/>
    </source>
</evidence>
<dbReference type="SUPFAM" id="SSF57850">
    <property type="entry name" value="RING/U-box"/>
    <property type="match status" value="1"/>
</dbReference>
<dbReference type="PROSITE" id="PS50089">
    <property type="entry name" value="ZF_RING_2"/>
    <property type="match status" value="1"/>
</dbReference>
<feature type="region of interest" description="Disordered" evidence="6">
    <location>
        <begin position="80"/>
        <end position="119"/>
    </location>
</feature>
<dbReference type="Proteomes" id="UP001460270">
    <property type="component" value="Unassembled WGS sequence"/>
</dbReference>
<keyword evidence="1" id="KW-0479">Metal-binding</keyword>
<keyword evidence="3" id="KW-0862">Zinc</keyword>
<keyword evidence="5" id="KW-0175">Coiled coil</keyword>
<dbReference type="Gene3D" id="4.10.830.40">
    <property type="match status" value="1"/>
</dbReference>
<dbReference type="SUPFAM" id="SSF57845">
    <property type="entry name" value="B-box zinc-binding domain"/>
    <property type="match status" value="1"/>
</dbReference>
<keyword evidence="9" id="KW-1185">Reference proteome</keyword>
<evidence type="ECO:0000313" key="8">
    <source>
        <dbReference type="EMBL" id="KAK7910361.1"/>
    </source>
</evidence>